<sequence>MLTAAAGVSLLILPGASLSVVLLPGVAGTSGFLFGAGLCVLGLFLVFQPRSHAFAGVGAVIIAVASVVTTNLGGFGLGLVLGVLGGAFGFAWVPDDRGEATAGAIPSAEQTSDHREDG</sequence>
<evidence type="ECO:0000313" key="2">
    <source>
        <dbReference type="EMBL" id="SFO44895.1"/>
    </source>
</evidence>
<dbReference type="STRING" id="260086.SAMN05216207_106017"/>
<organism evidence="2 3">
    <name type="scientific">Pseudonocardia ammonioxydans</name>
    <dbReference type="NCBI Taxonomy" id="260086"/>
    <lineage>
        <taxon>Bacteria</taxon>
        <taxon>Bacillati</taxon>
        <taxon>Actinomycetota</taxon>
        <taxon>Actinomycetes</taxon>
        <taxon>Pseudonocardiales</taxon>
        <taxon>Pseudonocardiaceae</taxon>
        <taxon>Pseudonocardia</taxon>
    </lineage>
</organism>
<dbReference type="Pfam" id="PF19609">
    <property type="entry name" value="DUF6114"/>
    <property type="match status" value="1"/>
</dbReference>
<keyword evidence="1" id="KW-1133">Transmembrane helix</keyword>
<keyword evidence="1" id="KW-0472">Membrane</keyword>
<dbReference type="EMBL" id="FOUY01000060">
    <property type="protein sequence ID" value="SFO44895.1"/>
    <property type="molecule type" value="Genomic_DNA"/>
</dbReference>
<keyword evidence="3" id="KW-1185">Reference proteome</keyword>
<gene>
    <name evidence="2" type="ORF">SAMN05216207_106017</name>
</gene>
<proteinExistence type="predicted"/>
<keyword evidence="1" id="KW-0812">Transmembrane</keyword>
<dbReference type="AlphaFoldDB" id="A0A1I5H9E8"/>
<accession>A0A1I5H9E8</accession>
<name>A0A1I5H9E8_PSUAM</name>
<feature type="transmembrane region" description="Helical" evidence="1">
    <location>
        <begin position="29"/>
        <end position="46"/>
    </location>
</feature>
<reference evidence="2 3" key="1">
    <citation type="submission" date="2016-10" db="EMBL/GenBank/DDBJ databases">
        <authorList>
            <person name="de Groot N.N."/>
        </authorList>
    </citation>
    <scope>NUCLEOTIDE SEQUENCE [LARGE SCALE GENOMIC DNA]</scope>
    <source>
        <strain evidence="2 3">CGMCC 4.1877</strain>
    </source>
</reference>
<protein>
    <submittedName>
        <fullName evidence="2">Uncharacterized protein</fullName>
    </submittedName>
</protein>
<dbReference type="Proteomes" id="UP000199614">
    <property type="component" value="Unassembled WGS sequence"/>
</dbReference>
<evidence type="ECO:0000313" key="3">
    <source>
        <dbReference type="Proteomes" id="UP000199614"/>
    </source>
</evidence>
<evidence type="ECO:0000256" key="1">
    <source>
        <dbReference type="SAM" id="Phobius"/>
    </source>
</evidence>
<feature type="transmembrane region" description="Helical" evidence="1">
    <location>
        <begin position="53"/>
        <end position="69"/>
    </location>
</feature>
<dbReference type="InterPro" id="IPR046096">
    <property type="entry name" value="DUF6114"/>
</dbReference>